<dbReference type="RefSeq" id="WP_167460619.1">
    <property type="nucleotide sequence ID" value="NZ_CP046171.1"/>
</dbReference>
<accession>A0A6G9XKP1</accession>
<dbReference type="Proteomes" id="UP000501705">
    <property type="component" value="Chromosome"/>
</dbReference>
<dbReference type="GO" id="GO:0020037">
    <property type="term" value="F:heme binding"/>
    <property type="evidence" value="ECO:0007669"/>
    <property type="project" value="InterPro"/>
</dbReference>
<sequence length="130" mass="13934">MKMLNPRYAFASLVITGIAAGASLFGTGIATADMINDLAPLLSSECTFKQIDAAIHQDAPEMAAKLDASPVQKMALEAAYSVPTDVRVETFQKFTEQKKDGVETPLDSMSPDLGDRMTKISTSCKTFPQA</sequence>
<reference evidence="1 2" key="1">
    <citation type="journal article" date="2019" name="ACS Chem. Biol.">
        <title>Identification and Mobilization of a Cryptic Antibiotic Biosynthesis Gene Locus from a Human-Pathogenic Nocardia Isolate.</title>
        <authorList>
            <person name="Herisse M."/>
            <person name="Ishida K."/>
            <person name="Porter J.L."/>
            <person name="Howden B."/>
            <person name="Hertweck C."/>
            <person name="Stinear T.P."/>
            <person name="Pidot S.J."/>
        </authorList>
    </citation>
    <scope>NUCLEOTIDE SEQUENCE [LARGE SCALE GENOMIC DNA]</scope>
    <source>
        <strain evidence="1 2">AUSMDU00024985</strain>
    </source>
</reference>
<name>A0A6G9XKP1_NOCBR</name>
<proteinExistence type="predicted"/>
<gene>
    <name evidence="1" type="ORF">F5X71_03330</name>
</gene>
<evidence type="ECO:0000313" key="2">
    <source>
        <dbReference type="Proteomes" id="UP000501705"/>
    </source>
</evidence>
<evidence type="ECO:0000313" key="1">
    <source>
        <dbReference type="EMBL" id="QIS01476.1"/>
    </source>
</evidence>
<organism evidence="1 2">
    <name type="scientific">Nocardia brasiliensis</name>
    <dbReference type="NCBI Taxonomy" id="37326"/>
    <lineage>
        <taxon>Bacteria</taxon>
        <taxon>Bacillati</taxon>
        <taxon>Actinomycetota</taxon>
        <taxon>Actinomycetes</taxon>
        <taxon>Mycobacteriales</taxon>
        <taxon>Nocardiaceae</taxon>
        <taxon>Nocardia</taxon>
    </lineage>
</organism>
<dbReference type="NCBIfam" id="TIGR04529">
    <property type="entry name" value="MTB_hemophore"/>
    <property type="match status" value="1"/>
</dbReference>
<dbReference type="InterPro" id="IPR032407">
    <property type="entry name" value="MHB"/>
</dbReference>
<protein>
    <submittedName>
        <fullName evidence="1">Hemophore-related protein</fullName>
    </submittedName>
</protein>
<dbReference type="AlphaFoldDB" id="A0A6G9XKP1"/>
<dbReference type="EMBL" id="CP046171">
    <property type="protein sequence ID" value="QIS01476.1"/>
    <property type="molecule type" value="Genomic_DNA"/>
</dbReference>